<name>A0A3P7KUK5_ONCOC</name>
<dbReference type="Proteomes" id="UP000271087">
    <property type="component" value="Unassembled WGS sequence"/>
</dbReference>
<evidence type="ECO:0000313" key="2">
    <source>
        <dbReference type="EMBL" id="VDN05410.1"/>
    </source>
</evidence>
<protein>
    <submittedName>
        <fullName evidence="2">Uncharacterized protein</fullName>
    </submittedName>
</protein>
<gene>
    <name evidence="2" type="ORF">NOO_LOCUS13776</name>
</gene>
<dbReference type="EMBL" id="UYRW01018705">
    <property type="protein sequence ID" value="VDN05410.1"/>
    <property type="molecule type" value="Genomic_DNA"/>
</dbReference>
<reference evidence="2 3" key="1">
    <citation type="submission" date="2018-08" db="EMBL/GenBank/DDBJ databases">
        <authorList>
            <person name="Laetsch R D."/>
            <person name="Stevens L."/>
            <person name="Kumar S."/>
            <person name="Blaxter L. M."/>
        </authorList>
    </citation>
    <scope>NUCLEOTIDE SEQUENCE [LARGE SCALE GENOMIC DNA]</scope>
</reference>
<feature type="region of interest" description="Disordered" evidence="1">
    <location>
        <begin position="1"/>
        <end position="34"/>
    </location>
</feature>
<keyword evidence="3" id="KW-1185">Reference proteome</keyword>
<proteinExistence type="predicted"/>
<feature type="compositionally biased region" description="Polar residues" evidence="1">
    <location>
        <begin position="1"/>
        <end position="31"/>
    </location>
</feature>
<accession>A0A3P7KUK5</accession>
<dbReference type="AlphaFoldDB" id="A0A3P7KUK5"/>
<evidence type="ECO:0000313" key="3">
    <source>
        <dbReference type="Proteomes" id="UP000271087"/>
    </source>
</evidence>
<feature type="non-terminal residue" evidence="2">
    <location>
        <position position="1"/>
    </location>
</feature>
<organism evidence="2 3">
    <name type="scientific">Onchocerca ochengi</name>
    <name type="common">Filarial nematode worm</name>
    <dbReference type="NCBI Taxonomy" id="42157"/>
    <lineage>
        <taxon>Eukaryota</taxon>
        <taxon>Metazoa</taxon>
        <taxon>Ecdysozoa</taxon>
        <taxon>Nematoda</taxon>
        <taxon>Chromadorea</taxon>
        <taxon>Rhabditida</taxon>
        <taxon>Spirurina</taxon>
        <taxon>Spiruromorpha</taxon>
        <taxon>Filarioidea</taxon>
        <taxon>Onchocercidae</taxon>
        <taxon>Onchocerca</taxon>
    </lineage>
</organism>
<evidence type="ECO:0000256" key="1">
    <source>
        <dbReference type="SAM" id="MobiDB-lite"/>
    </source>
</evidence>
<sequence>VNPTHYKSTHQTSPNSTYSSQRKPTTINTGQDIGDNIGACRTFQQLNSIQFKKIHDNILVHRSETRCQAVLSPRFNQQKPGSLFFYKK</sequence>